<dbReference type="PANTHER" id="PTHR47359">
    <property type="entry name" value="PEPTIDOGLYCAN DL-ENDOPEPTIDASE CWLO"/>
    <property type="match status" value="1"/>
</dbReference>
<keyword evidence="2" id="KW-0645">Protease</keyword>
<keyword evidence="3" id="KW-0378">Hydrolase</keyword>
<name>A0ABW2AIW7_9MICO</name>
<dbReference type="PROSITE" id="PS51935">
    <property type="entry name" value="NLPC_P60"/>
    <property type="match status" value="1"/>
</dbReference>
<dbReference type="InterPro" id="IPR038765">
    <property type="entry name" value="Papain-like_cys_pep_sf"/>
</dbReference>
<comment type="caution">
    <text evidence="6">The sequence shown here is derived from an EMBL/GenBank/DDBJ whole genome shotgun (WGS) entry which is preliminary data.</text>
</comment>
<evidence type="ECO:0000313" key="6">
    <source>
        <dbReference type="EMBL" id="MFC6706854.1"/>
    </source>
</evidence>
<evidence type="ECO:0000256" key="1">
    <source>
        <dbReference type="ARBA" id="ARBA00007074"/>
    </source>
</evidence>
<feature type="domain" description="NlpC/P60" evidence="5">
    <location>
        <begin position="219"/>
        <end position="343"/>
    </location>
</feature>
<evidence type="ECO:0000256" key="2">
    <source>
        <dbReference type="ARBA" id="ARBA00022670"/>
    </source>
</evidence>
<keyword evidence="4" id="KW-0788">Thiol protease</keyword>
<accession>A0ABW2AIW7</accession>
<dbReference type="Proteomes" id="UP001596298">
    <property type="component" value="Unassembled WGS sequence"/>
</dbReference>
<dbReference type="SUPFAM" id="SSF54001">
    <property type="entry name" value="Cysteine proteinases"/>
    <property type="match status" value="1"/>
</dbReference>
<dbReference type="InterPro" id="IPR000064">
    <property type="entry name" value="NLP_P60_dom"/>
</dbReference>
<dbReference type="InterPro" id="IPR051794">
    <property type="entry name" value="PG_Endopeptidase_C40"/>
</dbReference>
<comment type="similarity">
    <text evidence="1">Belongs to the peptidase C40 family.</text>
</comment>
<dbReference type="EMBL" id="JBHSWH010000001">
    <property type="protein sequence ID" value="MFC6706854.1"/>
    <property type="molecule type" value="Genomic_DNA"/>
</dbReference>
<proteinExistence type="inferred from homology"/>
<organism evidence="6 7">
    <name type="scientific">Flexivirga alba</name>
    <dbReference type="NCBI Taxonomy" id="702742"/>
    <lineage>
        <taxon>Bacteria</taxon>
        <taxon>Bacillati</taxon>
        <taxon>Actinomycetota</taxon>
        <taxon>Actinomycetes</taxon>
        <taxon>Micrococcales</taxon>
        <taxon>Dermacoccaceae</taxon>
        <taxon>Flexivirga</taxon>
    </lineage>
</organism>
<dbReference type="RefSeq" id="WP_382403532.1">
    <property type="nucleotide sequence ID" value="NZ_JBHSWH010000001.1"/>
</dbReference>
<gene>
    <name evidence="6" type="ORF">ACFQDH_16730</name>
</gene>
<keyword evidence="7" id="KW-1185">Reference proteome</keyword>
<evidence type="ECO:0000313" key="7">
    <source>
        <dbReference type="Proteomes" id="UP001596298"/>
    </source>
</evidence>
<protein>
    <submittedName>
        <fullName evidence="6">C40 family peptidase</fullName>
    </submittedName>
</protein>
<dbReference type="Gene3D" id="3.90.1720.10">
    <property type="entry name" value="endopeptidase domain like (from Nostoc punctiforme)"/>
    <property type="match status" value="1"/>
</dbReference>
<reference evidence="7" key="1">
    <citation type="journal article" date="2019" name="Int. J. Syst. Evol. Microbiol.">
        <title>The Global Catalogue of Microorganisms (GCM) 10K type strain sequencing project: providing services to taxonomists for standard genome sequencing and annotation.</title>
        <authorList>
            <consortium name="The Broad Institute Genomics Platform"/>
            <consortium name="The Broad Institute Genome Sequencing Center for Infectious Disease"/>
            <person name="Wu L."/>
            <person name="Ma J."/>
        </authorList>
    </citation>
    <scope>NUCLEOTIDE SEQUENCE [LARGE SCALE GENOMIC DNA]</scope>
    <source>
        <strain evidence="7">CCUG 58127</strain>
    </source>
</reference>
<evidence type="ECO:0000256" key="4">
    <source>
        <dbReference type="ARBA" id="ARBA00022807"/>
    </source>
</evidence>
<dbReference type="Pfam" id="PF00877">
    <property type="entry name" value="NLPC_P60"/>
    <property type="match status" value="1"/>
</dbReference>
<dbReference type="PANTHER" id="PTHR47359:SF3">
    <property type="entry name" value="NLP_P60 DOMAIN-CONTAINING PROTEIN-RELATED"/>
    <property type="match status" value="1"/>
</dbReference>
<evidence type="ECO:0000259" key="5">
    <source>
        <dbReference type="PROSITE" id="PS51935"/>
    </source>
</evidence>
<evidence type="ECO:0000256" key="3">
    <source>
        <dbReference type="ARBA" id="ARBA00022801"/>
    </source>
</evidence>
<sequence length="343" mass="34309">MTSHAGAAAAAAAVVFAGGGILGLSTVAAAGQQPSAVGPVCAGSGPIAGLQPDQAQNAHLLVAVAESRGGDRAALIAVMVALAESGLRVLDHGDHDSLGLFQQRANWGTAVQRMDPTTSTNLFLNALLNVPSWAGMTPWQAGQAVQKSAWNGRPTSANGWSSVVGGNYLKVLGRANTILDAAKRTTAHLDCGGQTGGKAPPNGGSFGLPVGFTLPAGTSAPATSAVTTALAQLGKPYVWAASGPNAYDCSGLTSASWATAGVQLGRTTKQQVNDGVPTDVAQLLPGDLILTPGSYGTLASPGHVGMYIGRALVVEAPHPGGVVHVVTFSSFVAGGLSAMRHIE</sequence>